<evidence type="ECO:0000313" key="5">
    <source>
        <dbReference type="Proteomes" id="UP000694240"/>
    </source>
</evidence>
<evidence type="ECO:0000259" key="3">
    <source>
        <dbReference type="Pfam" id="PF13966"/>
    </source>
</evidence>
<dbReference type="EMBL" id="JAEFBK010000006">
    <property type="protein sequence ID" value="KAG7594261.1"/>
    <property type="molecule type" value="Genomic_DNA"/>
</dbReference>
<dbReference type="PANTHER" id="PTHR33116">
    <property type="entry name" value="REVERSE TRANSCRIPTASE ZINC-BINDING DOMAIN-CONTAINING PROTEIN-RELATED-RELATED"/>
    <property type="match status" value="1"/>
</dbReference>
<accession>A0A8T2CGD5</accession>
<dbReference type="InterPro" id="IPR002156">
    <property type="entry name" value="RNaseH_domain"/>
</dbReference>
<evidence type="ECO:0000313" key="4">
    <source>
        <dbReference type="EMBL" id="KAG7594261.1"/>
    </source>
</evidence>
<feature type="domain" description="Reverse transcriptase zinc-binding" evidence="3">
    <location>
        <begin position="431"/>
        <end position="501"/>
    </location>
</feature>
<dbReference type="CDD" id="cd06222">
    <property type="entry name" value="RNase_H_like"/>
    <property type="match status" value="1"/>
</dbReference>
<dbReference type="GO" id="GO:0004523">
    <property type="term" value="F:RNA-DNA hybrid ribonuclease activity"/>
    <property type="evidence" value="ECO:0007669"/>
    <property type="project" value="InterPro"/>
</dbReference>
<dbReference type="InterPro" id="IPR000477">
    <property type="entry name" value="RT_dom"/>
</dbReference>
<evidence type="ECO:0000259" key="1">
    <source>
        <dbReference type="Pfam" id="PF00078"/>
    </source>
</evidence>
<feature type="domain" description="Reverse transcriptase" evidence="1">
    <location>
        <begin position="13"/>
        <end position="134"/>
    </location>
</feature>
<dbReference type="PANTHER" id="PTHR33116:SF86">
    <property type="entry name" value="REVERSE TRANSCRIPTASE DOMAIN-CONTAINING PROTEIN"/>
    <property type="match status" value="1"/>
</dbReference>
<feature type="domain" description="RNase H type-1" evidence="2">
    <location>
        <begin position="614"/>
        <end position="734"/>
    </location>
</feature>
<dbReference type="InterPro" id="IPR044730">
    <property type="entry name" value="RNase_H-like_dom_plant"/>
</dbReference>
<proteinExistence type="predicted"/>
<comment type="caution">
    <text evidence="4">The sequence shown here is derived from an EMBL/GenBank/DDBJ whole genome shotgun (WGS) entry which is preliminary data.</text>
</comment>
<dbReference type="GO" id="GO:0003676">
    <property type="term" value="F:nucleic acid binding"/>
    <property type="evidence" value="ECO:0007669"/>
    <property type="project" value="InterPro"/>
</dbReference>
<keyword evidence="5" id="KW-1185">Reference proteome</keyword>
<organism evidence="4 5">
    <name type="scientific">Arabidopsis thaliana x Arabidopsis arenosa</name>
    <dbReference type="NCBI Taxonomy" id="1240361"/>
    <lineage>
        <taxon>Eukaryota</taxon>
        <taxon>Viridiplantae</taxon>
        <taxon>Streptophyta</taxon>
        <taxon>Embryophyta</taxon>
        <taxon>Tracheophyta</taxon>
        <taxon>Spermatophyta</taxon>
        <taxon>Magnoliopsida</taxon>
        <taxon>eudicotyledons</taxon>
        <taxon>Gunneridae</taxon>
        <taxon>Pentapetalae</taxon>
        <taxon>rosids</taxon>
        <taxon>malvids</taxon>
        <taxon>Brassicales</taxon>
        <taxon>Brassicaceae</taxon>
        <taxon>Camelineae</taxon>
        <taxon>Arabidopsis</taxon>
    </lineage>
</organism>
<protein>
    <submittedName>
        <fullName evidence="4">Ribonuclease H-like superfamily</fullName>
    </submittedName>
</protein>
<reference evidence="4 5" key="1">
    <citation type="submission" date="2020-12" db="EMBL/GenBank/DDBJ databases">
        <title>Concerted genomic and epigenomic changes stabilize Arabidopsis allopolyploids.</title>
        <authorList>
            <person name="Chen Z."/>
        </authorList>
    </citation>
    <scope>NUCLEOTIDE SEQUENCE [LARGE SCALE GENOMIC DNA]</scope>
    <source>
        <strain evidence="4">Allo738</strain>
        <tissue evidence="4">Leaf</tissue>
    </source>
</reference>
<evidence type="ECO:0000259" key="2">
    <source>
        <dbReference type="Pfam" id="PF13456"/>
    </source>
</evidence>
<dbReference type="Proteomes" id="UP000694240">
    <property type="component" value="Chromosome 6"/>
</dbReference>
<dbReference type="Pfam" id="PF13966">
    <property type="entry name" value="zf-RVT"/>
    <property type="match status" value="1"/>
</dbReference>
<dbReference type="Pfam" id="PF00078">
    <property type="entry name" value="RVT_1"/>
    <property type="match status" value="1"/>
</dbReference>
<gene>
    <name evidence="4" type="ORF">ISN45_Aa01g030300</name>
</gene>
<name>A0A8T2CGD5_9BRAS</name>
<dbReference type="Pfam" id="PF13456">
    <property type="entry name" value="RVT_3"/>
    <property type="match status" value="1"/>
</dbReference>
<sequence>MAAVRSVQFSVLINGAPYGNIKPTRGIRQGDPLSPYLFILCGDILSHLIKSKANDGDLRGVRIGNGAPAITHLQFADDCLFFCQANVKNCKALKDVFDVYEYYSGQKINAHKSMITFGSRVFGSTQQRLKSVLGIPNQGGGGKYLGLPEQFGRKKKEMFDYIIERVKKRTSNWSAKFLSPAGKEIMIKSVALAMPVYAMSCFKLPQGITSEIETLLMNFWWDKSSNRKGIPWVAWKKLKFSKKEGGLGFRDLAKFNDALLAKQAWRLIQQPHSLFARVMKARYFKDDSILDAKARKQQSYGWSSLLVGIDLLKKGTRYLIGDGKSIKLGIDNCIDSHPPRPIKTTVSSRALTLDSLFRYHGPIRAWDPVKISDIVAQEDQDVIQRIYLSKEAKPDTLVWNYNSSGDYTVRSGYWLLTHDPHSAISSDRPHGSVELKNKVWQLPIMPKIKHFLWRMLSRALATKERLITRGMRIDSTCPRCRNSVESINHALFTCSVSSMVWRLSNTPFSGSQMTSDDLEENFIHVLNLLQSSNLTDIQKLLPFWLLWRLWKSRNNVVFNNFRESSTTIVLQATTETKEWIEATNIQRRRLPQQAQQRPVVKFWTAPQRDYVKCNFDAGLDLQNLQARGGWIIRDYGGSPKAWGSMVLNYAGSPLEAEAMALLAALQQVWTRGYTNVVMEGDCEILINLVNGASSILSVANHLLDIHHWASKFINVQFSFVKRTGNQVAHNLARFGCNSSCYYADSVHQPVWLQQSICNDLSKLI</sequence>
<dbReference type="AlphaFoldDB" id="A0A8T2CGD5"/>
<dbReference type="InterPro" id="IPR026960">
    <property type="entry name" value="RVT-Znf"/>
</dbReference>